<dbReference type="GO" id="GO:0045944">
    <property type="term" value="P:positive regulation of transcription by RNA polymerase II"/>
    <property type="evidence" value="ECO:0007669"/>
    <property type="project" value="TreeGrafter"/>
</dbReference>
<dbReference type="GO" id="GO:0005634">
    <property type="term" value="C:nucleus"/>
    <property type="evidence" value="ECO:0007669"/>
    <property type="project" value="UniProtKB-SubCell"/>
</dbReference>
<gene>
    <name evidence="7" type="ORF">LSAA_4795</name>
</gene>
<sequence>MCDALQINWKLPSSNSSSVLGPKKENKQVLRDYYHRSDSNNNNPLKRQHFSKKNDDSNGKYTLRAAPVPFKSELKQSHPVPMSKYRRRTANQRERQRMGEINVAFEKLREKMPSPTSGKNRCEKMTKINILHVAINYIRALESILDTGDPGVQVYGTSIIRGPIKNDENTTAKSSDPSQLLLQTDSTPPSPVGEASEDSGIMEEEEDRYPDWTELTSTLDFPTNSTRVLANKTTTLNLSEFLSSNSSQNNSNSSRPVSDKIPEEEPNLFNDLNSSFESISEGLVDFSHEDPFENLFF</sequence>
<feature type="region of interest" description="Disordered" evidence="6">
    <location>
        <begin position="241"/>
        <end position="269"/>
    </location>
</feature>
<feature type="region of interest" description="Disordered" evidence="6">
    <location>
        <begin position="163"/>
        <end position="207"/>
    </location>
</feature>
<evidence type="ECO:0000256" key="3">
    <source>
        <dbReference type="ARBA" id="ARBA00022782"/>
    </source>
</evidence>
<name>A0A7R8CPH1_LEPSM</name>
<dbReference type="GO" id="GO:0007423">
    <property type="term" value="P:sensory organ development"/>
    <property type="evidence" value="ECO:0007669"/>
    <property type="project" value="TreeGrafter"/>
</dbReference>
<dbReference type="Proteomes" id="UP000675881">
    <property type="component" value="Chromosome 14"/>
</dbReference>
<dbReference type="Pfam" id="PF00010">
    <property type="entry name" value="HLH"/>
    <property type="match status" value="1"/>
</dbReference>
<evidence type="ECO:0000313" key="7">
    <source>
        <dbReference type="EMBL" id="CAF2851878.1"/>
    </source>
</evidence>
<dbReference type="PANTHER" id="PTHR19290">
    <property type="entry name" value="BASIC HELIX-LOOP-HELIX PROTEIN NEUROGENIN-RELATED"/>
    <property type="match status" value="1"/>
</dbReference>
<dbReference type="EMBL" id="HG994593">
    <property type="protein sequence ID" value="CAF2851878.1"/>
    <property type="molecule type" value="Genomic_DNA"/>
</dbReference>
<evidence type="ECO:0000256" key="1">
    <source>
        <dbReference type="ARBA" id="ARBA00004123"/>
    </source>
</evidence>
<keyword evidence="8" id="KW-1185">Reference proteome</keyword>
<protein>
    <submittedName>
        <fullName evidence="7">(salmon louse) hypothetical protein</fullName>
    </submittedName>
</protein>
<comment type="subcellular location">
    <subcellularLocation>
        <location evidence="1">Nucleus</location>
    </subcellularLocation>
</comment>
<dbReference type="OrthoDB" id="10063280at2759"/>
<keyword evidence="5" id="KW-0539">Nucleus</keyword>
<evidence type="ECO:0000313" key="8">
    <source>
        <dbReference type="Proteomes" id="UP000675881"/>
    </source>
</evidence>
<proteinExistence type="predicted"/>
<feature type="compositionally biased region" description="Low complexity" evidence="6">
    <location>
        <begin position="241"/>
        <end position="254"/>
    </location>
</feature>
<dbReference type="PANTHER" id="PTHR19290:SF162">
    <property type="entry name" value="TRANSCRIPTION FACTOR ATOH7"/>
    <property type="match status" value="1"/>
</dbReference>
<evidence type="ECO:0000256" key="5">
    <source>
        <dbReference type="ARBA" id="ARBA00023242"/>
    </source>
</evidence>
<evidence type="ECO:0000256" key="2">
    <source>
        <dbReference type="ARBA" id="ARBA00022473"/>
    </source>
</evidence>
<dbReference type="SUPFAM" id="SSF47459">
    <property type="entry name" value="HLH, helix-loop-helix DNA-binding domain"/>
    <property type="match status" value="1"/>
</dbReference>
<dbReference type="InterPro" id="IPR011598">
    <property type="entry name" value="bHLH_dom"/>
</dbReference>
<dbReference type="InterPro" id="IPR036638">
    <property type="entry name" value="HLH_DNA-bd_sf"/>
</dbReference>
<evidence type="ECO:0000256" key="4">
    <source>
        <dbReference type="ARBA" id="ARBA00022902"/>
    </source>
</evidence>
<dbReference type="SMART" id="SM00353">
    <property type="entry name" value="HLH"/>
    <property type="match status" value="1"/>
</dbReference>
<dbReference type="GO" id="GO:0061564">
    <property type="term" value="P:axon development"/>
    <property type="evidence" value="ECO:0007669"/>
    <property type="project" value="TreeGrafter"/>
</dbReference>
<keyword evidence="4" id="KW-0524">Neurogenesis</keyword>
<dbReference type="GO" id="GO:0046983">
    <property type="term" value="F:protein dimerization activity"/>
    <property type="evidence" value="ECO:0007669"/>
    <property type="project" value="InterPro"/>
</dbReference>
<dbReference type="PROSITE" id="PS50888">
    <property type="entry name" value="BHLH"/>
    <property type="match status" value="1"/>
</dbReference>
<keyword evidence="2" id="KW-0217">Developmental protein</keyword>
<accession>A0A7R8CPH1</accession>
<evidence type="ECO:0000256" key="6">
    <source>
        <dbReference type="SAM" id="MobiDB-lite"/>
    </source>
</evidence>
<feature type="compositionally biased region" description="Acidic residues" evidence="6">
    <location>
        <begin position="195"/>
        <end position="207"/>
    </location>
</feature>
<dbReference type="GO" id="GO:0000981">
    <property type="term" value="F:DNA-binding transcription factor activity, RNA polymerase II-specific"/>
    <property type="evidence" value="ECO:0007669"/>
    <property type="project" value="TreeGrafter"/>
</dbReference>
<feature type="compositionally biased region" description="Polar residues" evidence="6">
    <location>
        <begin position="171"/>
        <end position="187"/>
    </location>
</feature>
<organism evidence="7 8">
    <name type="scientific">Lepeophtheirus salmonis</name>
    <name type="common">Salmon louse</name>
    <name type="synonym">Caligus salmonis</name>
    <dbReference type="NCBI Taxonomy" id="72036"/>
    <lineage>
        <taxon>Eukaryota</taxon>
        <taxon>Metazoa</taxon>
        <taxon>Ecdysozoa</taxon>
        <taxon>Arthropoda</taxon>
        <taxon>Crustacea</taxon>
        <taxon>Multicrustacea</taxon>
        <taxon>Hexanauplia</taxon>
        <taxon>Copepoda</taxon>
        <taxon>Siphonostomatoida</taxon>
        <taxon>Caligidae</taxon>
        <taxon>Lepeophtheirus</taxon>
    </lineage>
</organism>
<keyword evidence="3" id="KW-0221">Differentiation</keyword>
<dbReference type="GO" id="GO:0070888">
    <property type="term" value="F:E-box binding"/>
    <property type="evidence" value="ECO:0007669"/>
    <property type="project" value="TreeGrafter"/>
</dbReference>
<dbReference type="InterPro" id="IPR050359">
    <property type="entry name" value="bHLH_transcription_factors"/>
</dbReference>
<feature type="region of interest" description="Disordered" evidence="6">
    <location>
        <begin position="33"/>
        <end position="79"/>
    </location>
</feature>
<reference evidence="7" key="1">
    <citation type="submission" date="2021-02" db="EMBL/GenBank/DDBJ databases">
        <authorList>
            <person name="Bekaert M."/>
        </authorList>
    </citation>
    <scope>NUCLEOTIDE SEQUENCE</scope>
    <source>
        <strain evidence="7">IoA-00</strain>
    </source>
</reference>
<dbReference type="AlphaFoldDB" id="A0A7R8CPH1"/>
<dbReference type="Gene3D" id="4.10.280.10">
    <property type="entry name" value="Helix-loop-helix DNA-binding domain"/>
    <property type="match status" value="1"/>
</dbReference>